<gene>
    <name evidence="2" type="ORF">VL15_36730</name>
</gene>
<reference evidence="2 3" key="1">
    <citation type="submission" date="2015-05" db="EMBL/GenBank/DDBJ databases">
        <title>Draft genome of Burkholderia cepacia LK29.</title>
        <authorList>
            <person name="Chan X.Y."/>
        </authorList>
    </citation>
    <scope>NUCLEOTIDE SEQUENCE [LARGE SCALE GENOMIC DNA]</scope>
    <source>
        <strain evidence="2 3">LK29</strain>
    </source>
</reference>
<dbReference type="SMART" id="SM00671">
    <property type="entry name" value="SEL1"/>
    <property type="match status" value="3"/>
</dbReference>
<evidence type="ECO:0008006" key="4">
    <source>
        <dbReference type="Google" id="ProtNLM"/>
    </source>
</evidence>
<protein>
    <recommendedName>
        <fullName evidence="4">Sel1 repeat family protein</fullName>
    </recommendedName>
</protein>
<dbReference type="InterPro" id="IPR052748">
    <property type="entry name" value="ISR_Activator"/>
</dbReference>
<accession>A0A0J5WAX2</accession>
<feature type="signal peptide" evidence="1">
    <location>
        <begin position="1"/>
        <end position="19"/>
    </location>
</feature>
<organism evidence="2 3">
    <name type="scientific">Burkholderia cepacia</name>
    <name type="common">Pseudomonas cepacia</name>
    <dbReference type="NCBI Taxonomy" id="292"/>
    <lineage>
        <taxon>Bacteria</taxon>
        <taxon>Pseudomonadati</taxon>
        <taxon>Pseudomonadota</taxon>
        <taxon>Betaproteobacteria</taxon>
        <taxon>Burkholderiales</taxon>
        <taxon>Burkholderiaceae</taxon>
        <taxon>Burkholderia</taxon>
        <taxon>Burkholderia cepacia complex</taxon>
    </lineage>
</organism>
<sequence length="241" mass="26363">MKKTLLTLSLVLAMAPAFADLQAGLDAYEKKDYQAAIPELTTAANAGNAEAAALLGEYYQYGHGDKEDAVKWSFIAAQHGDVKMQYDMGMRIDDIAWQLFRYEENPAKRYFRVAADCLQLAADRGYAPAQSALGMMYDQGMKLPEDLGKGIALYRAAARQGDPLGLESMGTLYQQGRGVKESLPTAYTFYLAAVKAGNGSHMVRFSESMVSQLDTVLPARDRARAKATIDAWQPGQPLKGM</sequence>
<keyword evidence="1" id="KW-0732">Signal</keyword>
<dbReference type="SUPFAM" id="SSF81901">
    <property type="entry name" value="HCP-like"/>
    <property type="match status" value="1"/>
</dbReference>
<evidence type="ECO:0000313" key="2">
    <source>
        <dbReference type="EMBL" id="KML45181.1"/>
    </source>
</evidence>
<evidence type="ECO:0000313" key="3">
    <source>
        <dbReference type="Proteomes" id="UP000036338"/>
    </source>
</evidence>
<dbReference type="InterPro" id="IPR011990">
    <property type="entry name" value="TPR-like_helical_dom_sf"/>
</dbReference>
<proteinExistence type="predicted"/>
<dbReference type="Pfam" id="PF08238">
    <property type="entry name" value="Sel1"/>
    <property type="match status" value="4"/>
</dbReference>
<comment type="caution">
    <text evidence="2">The sequence shown here is derived from an EMBL/GenBank/DDBJ whole genome shotgun (WGS) entry which is preliminary data.</text>
</comment>
<feature type="chain" id="PRO_5005266240" description="Sel1 repeat family protein" evidence="1">
    <location>
        <begin position="20"/>
        <end position="241"/>
    </location>
</feature>
<dbReference type="Gene3D" id="1.25.40.10">
    <property type="entry name" value="Tetratricopeptide repeat domain"/>
    <property type="match status" value="1"/>
</dbReference>
<evidence type="ECO:0000256" key="1">
    <source>
        <dbReference type="SAM" id="SignalP"/>
    </source>
</evidence>
<dbReference type="AlphaFoldDB" id="A0A0J5WAX2"/>
<dbReference type="PANTHER" id="PTHR45011:SF1">
    <property type="entry name" value="DAP3-BINDING CELL DEATH ENHANCER 1"/>
    <property type="match status" value="1"/>
</dbReference>
<name>A0A0J5WAX2_BURCE</name>
<dbReference type="PANTHER" id="PTHR45011">
    <property type="entry name" value="DAP3-BINDING CELL DEATH ENHANCER 1"/>
    <property type="match status" value="1"/>
</dbReference>
<dbReference type="EMBL" id="LDWR01000089">
    <property type="protein sequence ID" value="KML45181.1"/>
    <property type="molecule type" value="Genomic_DNA"/>
</dbReference>
<dbReference type="PATRIC" id="fig|292.27.peg.8477"/>
<dbReference type="RefSeq" id="WP_048251720.1">
    <property type="nucleotide sequence ID" value="NZ_LDWR01000089.1"/>
</dbReference>
<dbReference type="Proteomes" id="UP000036338">
    <property type="component" value="Unassembled WGS sequence"/>
</dbReference>
<dbReference type="InterPro" id="IPR006597">
    <property type="entry name" value="Sel1-like"/>
</dbReference>